<dbReference type="Proteomes" id="UP001176961">
    <property type="component" value="Unassembled WGS sequence"/>
</dbReference>
<keyword evidence="2" id="KW-1185">Reference proteome</keyword>
<organism evidence="1 2">
    <name type="scientific">Cylicocyclus nassatus</name>
    <name type="common">Nematode worm</name>
    <dbReference type="NCBI Taxonomy" id="53992"/>
    <lineage>
        <taxon>Eukaryota</taxon>
        <taxon>Metazoa</taxon>
        <taxon>Ecdysozoa</taxon>
        <taxon>Nematoda</taxon>
        <taxon>Chromadorea</taxon>
        <taxon>Rhabditida</taxon>
        <taxon>Rhabditina</taxon>
        <taxon>Rhabditomorpha</taxon>
        <taxon>Strongyloidea</taxon>
        <taxon>Strongylidae</taxon>
        <taxon>Cylicocyclus</taxon>
    </lineage>
</organism>
<comment type="caution">
    <text evidence="1">The sequence shown here is derived from an EMBL/GenBank/DDBJ whole genome shotgun (WGS) entry which is preliminary data.</text>
</comment>
<accession>A0AA36GJX9</accession>
<sequence length="83" mass="9606">MKSCYWPEQRIVNRVYIARTCRGSNEGKTGVDVKGNRTSEKDDTNQLNNDCRSILPLWSVQGKRRAAAIRKIGVWKTNIRLRQ</sequence>
<evidence type="ECO:0000313" key="2">
    <source>
        <dbReference type="Proteomes" id="UP001176961"/>
    </source>
</evidence>
<dbReference type="AlphaFoldDB" id="A0AA36GJX9"/>
<evidence type="ECO:0000313" key="1">
    <source>
        <dbReference type="EMBL" id="CAJ0589930.1"/>
    </source>
</evidence>
<gene>
    <name evidence="1" type="ORF">CYNAS_LOCUS1913</name>
</gene>
<proteinExistence type="predicted"/>
<reference evidence="1" key="1">
    <citation type="submission" date="2023-07" db="EMBL/GenBank/DDBJ databases">
        <authorList>
            <consortium name="CYATHOMIX"/>
        </authorList>
    </citation>
    <scope>NUCLEOTIDE SEQUENCE</scope>
    <source>
        <strain evidence="1">N/A</strain>
    </source>
</reference>
<protein>
    <submittedName>
        <fullName evidence="1">Uncharacterized protein</fullName>
    </submittedName>
</protein>
<name>A0AA36GJX9_CYLNA</name>
<dbReference type="EMBL" id="CATQJL010000001">
    <property type="protein sequence ID" value="CAJ0589930.1"/>
    <property type="molecule type" value="Genomic_DNA"/>
</dbReference>